<dbReference type="Proteomes" id="UP000186406">
    <property type="component" value="Unassembled WGS sequence"/>
</dbReference>
<reference evidence="1 2" key="1">
    <citation type="submission" date="2016-12" db="EMBL/GenBank/DDBJ databases">
        <authorList>
            <person name="Song W.-J."/>
            <person name="Kurnit D.M."/>
        </authorList>
    </citation>
    <scope>NUCLEOTIDE SEQUENCE [LARGE SCALE GENOMIC DNA]</scope>
    <source>
        <strain evidence="1 2">DSM 19599</strain>
    </source>
</reference>
<dbReference type="RefSeq" id="WP_073629821.1">
    <property type="nucleotide sequence ID" value="NZ_FRXO01000005.1"/>
</dbReference>
<evidence type="ECO:0000313" key="1">
    <source>
        <dbReference type="EMBL" id="SHO66232.1"/>
    </source>
</evidence>
<keyword evidence="2" id="KW-1185">Reference proteome</keyword>
<dbReference type="EMBL" id="FRXO01000005">
    <property type="protein sequence ID" value="SHO66232.1"/>
    <property type="molecule type" value="Genomic_DNA"/>
</dbReference>
<dbReference type="OrthoDB" id="8448547at2"/>
<gene>
    <name evidence="1" type="ORF">SAMN02745172_02887</name>
</gene>
<proteinExistence type="predicted"/>
<dbReference type="STRING" id="1123029.SAMN02745172_02887"/>
<protein>
    <submittedName>
        <fullName evidence="1">Phage tail tape measure protein, lambda family</fullName>
    </submittedName>
</protein>
<organism evidence="1 2">
    <name type="scientific">Pseudoxanthobacter soli DSM 19599</name>
    <dbReference type="NCBI Taxonomy" id="1123029"/>
    <lineage>
        <taxon>Bacteria</taxon>
        <taxon>Pseudomonadati</taxon>
        <taxon>Pseudomonadota</taxon>
        <taxon>Alphaproteobacteria</taxon>
        <taxon>Hyphomicrobiales</taxon>
        <taxon>Segnochrobactraceae</taxon>
        <taxon>Pseudoxanthobacter</taxon>
    </lineage>
</organism>
<name>A0A1M7ZN39_9HYPH</name>
<sequence>MVDETTEGVAALTRATGDLEDVFDGIGRGARSFTGTLVSGLKSAVGEGRRLDGILQQAALRLSDRVLDKALSPFEDAVSGALAGLAGGAGLNLFPARLGAVIGSGRVRAFANGGVVASPTFFPLGNGIGLAGEAGAEAIMPLARGADGRLGVRTNGGGGGVSVTFNVTTPDVAGFRRSEAQITGMLARSVARGRRGM</sequence>
<accession>A0A1M7ZN39</accession>
<dbReference type="AlphaFoldDB" id="A0A1M7ZN39"/>
<evidence type="ECO:0000313" key="2">
    <source>
        <dbReference type="Proteomes" id="UP000186406"/>
    </source>
</evidence>